<feature type="domain" description="Acyl-CoA dehydrogenase/oxidase N-terminal" evidence="9">
    <location>
        <begin position="6"/>
        <end position="118"/>
    </location>
</feature>
<dbReference type="EMBL" id="AAVT01000001">
    <property type="protein sequence ID" value="EAW32181.1"/>
    <property type="molecule type" value="Genomic_DNA"/>
</dbReference>
<dbReference type="OrthoDB" id="7053515at2"/>
<dbReference type="Gene3D" id="1.10.540.10">
    <property type="entry name" value="Acyl-CoA dehydrogenase/oxidase, N-terminal domain"/>
    <property type="match status" value="1"/>
</dbReference>
<sequence length="375" mass="40753">MDFSYSEEQQMLQDSVGKFISQDYEWESRQAIAKSGQGFSAEHWQLFAELGWLTVPFKEEDGGFGGSAVDLIVMMEEFGKGLLVEPFLANTVLAGAVLAESASEEQKAQLLMPMMEGKLQLAFAYAEPQSRYEAANVECTAEMNGDHVTINGHKAVVLNGESAEKLVVSVRTAGATTDRDGISLIVVDANAEGVRRRSYANVDGQRAADIWFENVSVPVANIVGEIGGAIGAIEFAIDKAALAVCAEAVGAMQVSLDKTVEYSKIRKQFKVTLSTFQALQHRMANMFIEVQQAKSILLMAAMEMDRLDGRAPKALSAAKSRIGKAARLVGQESVQIHGGIAVTDELDVGHYFKRLTTIQFSFGSTDYHTTRFANS</sequence>
<evidence type="ECO:0000256" key="6">
    <source>
        <dbReference type="RuleBase" id="RU362125"/>
    </source>
</evidence>
<dbReference type="AlphaFoldDB" id="A0Y7S7"/>
<dbReference type="InterPro" id="IPR037069">
    <property type="entry name" value="AcylCoA_DH/ox_N_sf"/>
</dbReference>
<dbReference type="Pfam" id="PF00441">
    <property type="entry name" value="Acyl-CoA_dh_1"/>
    <property type="match status" value="1"/>
</dbReference>
<evidence type="ECO:0000259" key="9">
    <source>
        <dbReference type="Pfam" id="PF02771"/>
    </source>
</evidence>
<keyword evidence="11" id="KW-1185">Reference proteome</keyword>
<feature type="domain" description="Acyl-CoA dehydrogenase/oxidase C-terminal" evidence="7">
    <location>
        <begin position="237"/>
        <end position="372"/>
    </location>
</feature>
<dbReference type="InterPro" id="IPR013786">
    <property type="entry name" value="AcylCoA_DH/ox_N"/>
</dbReference>
<evidence type="ECO:0000256" key="3">
    <source>
        <dbReference type="ARBA" id="ARBA00022630"/>
    </source>
</evidence>
<comment type="cofactor">
    <cofactor evidence="1 6">
        <name>FAD</name>
        <dbReference type="ChEBI" id="CHEBI:57692"/>
    </cofactor>
</comment>
<dbReference type="InterPro" id="IPR036250">
    <property type="entry name" value="AcylCo_DH-like_C"/>
</dbReference>
<dbReference type="Gene3D" id="1.20.140.10">
    <property type="entry name" value="Butyryl-CoA Dehydrogenase, subunit A, domain 3"/>
    <property type="match status" value="1"/>
</dbReference>
<dbReference type="GO" id="GO:0033539">
    <property type="term" value="P:fatty acid beta-oxidation using acyl-CoA dehydrogenase"/>
    <property type="evidence" value="ECO:0007669"/>
    <property type="project" value="TreeGrafter"/>
</dbReference>
<accession>A0Y7S7</accession>
<evidence type="ECO:0000259" key="7">
    <source>
        <dbReference type="Pfam" id="PF00441"/>
    </source>
</evidence>
<dbReference type="InterPro" id="IPR050741">
    <property type="entry name" value="Acyl-CoA_dehydrogenase"/>
</dbReference>
<dbReference type="GO" id="GO:0050660">
    <property type="term" value="F:flavin adenine dinucleotide binding"/>
    <property type="evidence" value="ECO:0007669"/>
    <property type="project" value="InterPro"/>
</dbReference>
<evidence type="ECO:0000313" key="11">
    <source>
        <dbReference type="Proteomes" id="UP000004931"/>
    </source>
</evidence>
<dbReference type="CDD" id="cd00567">
    <property type="entry name" value="ACAD"/>
    <property type="match status" value="1"/>
</dbReference>
<keyword evidence="3 6" id="KW-0285">Flavoprotein</keyword>
<evidence type="ECO:0000256" key="4">
    <source>
        <dbReference type="ARBA" id="ARBA00022827"/>
    </source>
</evidence>
<name>A0Y7S7_9GAMM</name>
<organism evidence="10 11">
    <name type="scientific">marine gamma proteobacterium HTCC2143</name>
    <dbReference type="NCBI Taxonomy" id="247633"/>
    <lineage>
        <taxon>Bacteria</taxon>
        <taxon>Pseudomonadati</taxon>
        <taxon>Pseudomonadota</taxon>
        <taxon>Gammaproteobacteria</taxon>
        <taxon>Cellvibrionales</taxon>
        <taxon>Spongiibacteraceae</taxon>
        <taxon>BD1-7 clade</taxon>
    </lineage>
</organism>
<feature type="domain" description="Acyl-CoA oxidase/dehydrogenase middle" evidence="8">
    <location>
        <begin position="122"/>
        <end position="214"/>
    </location>
</feature>
<dbReference type="InterPro" id="IPR009100">
    <property type="entry name" value="AcylCoA_DH/oxidase_NM_dom_sf"/>
</dbReference>
<evidence type="ECO:0000256" key="1">
    <source>
        <dbReference type="ARBA" id="ARBA00001974"/>
    </source>
</evidence>
<dbReference type="InterPro" id="IPR009075">
    <property type="entry name" value="AcylCo_DH/oxidase_C"/>
</dbReference>
<dbReference type="Pfam" id="PF02771">
    <property type="entry name" value="Acyl-CoA_dh_N"/>
    <property type="match status" value="1"/>
</dbReference>
<comment type="similarity">
    <text evidence="2 6">Belongs to the acyl-CoA dehydrogenase family.</text>
</comment>
<dbReference type="GO" id="GO:0003995">
    <property type="term" value="F:acyl-CoA dehydrogenase activity"/>
    <property type="evidence" value="ECO:0007669"/>
    <property type="project" value="TreeGrafter"/>
</dbReference>
<evidence type="ECO:0000313" key="10">
    <source>
        <dbReference type="EMBL" id="EAW32181.1"/>
    </source>
</evidence>
<dbReference type="PANTHER" id="PTHR48083">
    <property type="entry name" value="MEDIUM-CHAIN SPECIFIC ACYL-COA DEHYDROGENASE, MITOCHONDRIAL-RELATED"/>
    <property type="match status" value="1"/>
</dbReference>
<dbReference type="GO" id="GO:0005737">
    <property type="term" value="C:cytoplasm"/>
    <property type="evidence" value="ECO:0007669"/>
    <property type="project" value="TreeGrafter"/>
</dbReference>
<evidence type="ECO:0000256" key="2">
    <source>
        <dbReference type="ARBA" id="ARBA00009347"/>
    </source>
</evidence>
<evidence type="ECO:0000256" key="5">
    <source>
        <dbReference type="ARBA" id="ARBA00023002"/>
    </source>
</evidence>
<dbReference type="SUPFAM" id="SSF47203">
    <property type="entry name" value="Acyl-CoA dehydrogenase C-terminal domain-like"/>
    <property type="match status" value="1"/>
</dbReference>
<dbReference type="InterPro" id="IPR006091">
    <property type="entry name" value="Acyl-CoA_Oxase/DH_mid-dom"/>
</dbReference>
<dbReference type="Proteomes" id="UP000004931">
    <property type="component" value="Unassembled WGS sequence"/>
</dbReference>
<dbReference type="Gene3D" id="2.40.110.10">
    <property type="entry name" value="Butyryl-CoA Dehydrogenase, subunit A, domain 2"/>
    <property type="match status" value="1"/>
</dbReference>
<dbReference type="SUPFAM" id="SSF56645">
    <property type="entry name" value="Acyl-CoA dehydrogenase NM domain-like"/>
    <property type="match status" value="1"/>
</dbReference>
<dbReference type="Pfam" id="PF02770">
    <property type="entry name" value="Acyl-CoA_dh_M"/>
    <property type="match status" value="1"/>
</dbReference>
<dbReference type="eggNOG" id="COG1960">
    <property type="taxonomic scope" value="Bacteria"/>
</dbReference>
<keyword evidence="5 6" id="KW-0560">Oxidoreductase</keyword>
<dbReference type="STRING" id="247633.GP2143_13036"/>
<reference evidence="10 11" key="1">
    <citation type="journal article" date="2010" name="J. Bacteriol.">
        <title>Genome sequence of the oligotrophic marine Gammaproteobacterium HTCC2143, isolated from the Oregon Coast.</title>
        <authorList>
            <person name="Oh H.M."/>
            <person name="Kang I."/>
            <person name="Ferriera S."/>
            <person name="Giovannoni S.J."/>
            <person name="Cho J.C."/>
        </authorList>
    </citation>
    <scope>NUCLEOTIDE SEQUENCE [LARGE SCALE GENOMIC DNA]</scope>
    <source>
        <strain evidence="10 11">HTCC2143</strain>
    </source>
</reference>
<dbReference type="PANTHER" id="PTHR48083:SF2">
    <property type="entry name" value="MEDIUM-CHAIN SPECIFIC ACYL-COA DEHYDROGENASE, MITOCHONDRIAL"/>
    <property type="match status" value="1"/>
</dbReference>
<dbReference type="InterPro" id="IPR046373">
    <property type="entry name" value="Acyl-CoA_Oxase/DH_mid-dom_sf"/>
</dbReference>
<gene>
    <name evidence="10" type="ORF">GP2143_13036</name>
</gene>
<keyword evidence="4 6" id="KW-0274">FAD</keyword>
<comment type="caution">
    <text evidence="10">The sequence shown here is derived from an EMBL/GenBank/DDBJ whole genome shotgun (WGS) entry which is preliminary data.</text>
</comment>
<proteinExistence type="inferred from homology"/>
<evidence type="ECO:0000259" key="8">
    <source>
        <dbReference type="Pfam" id="PF02770"/>
    </source>
</evidence>
<protein>
    <submittedName>
        <fullName evidence="10">Acyl-CoA dehydrogenase-like protein</fullName>
    </submittedName>
</protein>